<dbReference type="InterPro" id="IPR012337">
    <property type="entry name" value="RNaseH-like_sf"/>
</dbReference>
<reference evidence="2 3" key="1">
    <citation type="journal article" date="2016" name="Nat. Commun.">
        <title>Thousands of microbial genomes shed light on interconnected biogeochemical processes in an aquifer system.</title>
        <authorList>
            <person name="Anantharaman K."/>
            <person name="Brown C.T."/>
            <person name="Hug L.A."/>
            <person name="Sharon I."/>
            <person name="Castelle C.J."/>
            <person name="Probst A.J."/>
            <person name="Thomas B.C."/>
            <person name="Singh A."/>
            <person name="Wilkins M.J."/>
            <person name="Karaoz U."/>
            <person name="Brodie E.L."/>
            <person name="Williams K.H."/>
            <person name="Hubbard S.S."/>
            <person name="Banfield J.F."/>
        </authorList>
    </citation>
    <scope>NUCLEOTIDE SEQUENCE [LARGE SCALE GENOMIC DNA]</scope>
</reference>
<dbReference type="GO" id="GO:0004523">
    <property type="term" value="F:RNA-DNA hybrid ribonuclease activity"/>
    <property type="evidence" value="ECO:0007669"/>
    <property type="project" value="InterPro"/>
</dbReference>
<organism evidence="2 3">
    <name type="scientific">Candidatus Uhrbacteria bacterium RIFCSPHIGHO2_02_FULL_57_19</name>
    <dbReference type="NCBI Taxonomy" id="1802391"/>
    <lineage>
        <taxon>Bacteria</taxon>
        <taxon>Candidatus Uhriibacteriota</taxon>
    </lineage>
</organism>
<dbReference type="InterPro" id="IPR002156">
    <property type="entry name" value="RNaseH_domain"/>
</dbReference>
<accession>A0A1F7U5Q6</accession>
<evidence type="ECO:0000313" key="2">
    <source>
        <dbReference type="EMBL" id="OGL73615.1"/>
    </source>
</evidence>
<dbReference type="STRING" id="1802391.A3D72_00095"/>
<comment type="caution">
    <text evidence="2">The sequence shown here is derived from an EMBL/GenBank/DDBJ whole genome shotgun (WGS) entry which is preliminary data.</text>
</comment>
<dbReference type="AlphaFoldDB" id="A0A1F7U5Q6"/>
<proteinExistence type="predicted"/>
<evidence type="ECO:0000313" key="3">
    <source>
        <dbReference type="Proteomes" id="UP000176303"/>
    </source>
</evidence>
<dbReference type="Pfam" id="PF13456">
    <property type="entry name" value="RVT_3"/>
    <property type="match status" value="1"/>
</dbReference>
<dbReference type="CDD" id="cd09279">
    <property type="entry name" value="RNase_HI_like"/>
    <property type="match status" value="1"/>
</dbReference>
<dbReference type="PANTHER" id="PTHR46387:SF2">
    <property type="entry name" value="RIBONUCLEASE HI"/>
    <property type="match status" value="1"/>
</dbReference>
<name>A0A1F7U5Q6_9BACT</name>
<dbReference type="InterPro" id="IPR036397">
    <property type="entry name" value="RNaseH_sf"/>
</dbReference>
<protein>
    <recommendedName>
        <fullName evidence="1">RNase H type-1 domain-containing protein</fullName>
    </recommendedName>
</protein>
<dbReference type="GO" id="GO:0003676">
    <property type="term" value="F:nucleic acid binding"/>
    <property type="evidence" value="ECO:0007669"/>
    <property type="project" value="InterPro"/>
</dbReference>
<gene>
    <name evidence="2" type="ORF">A3D72_00095</name>
</gene>
<feature type="domain" description="RNase H type-1" evidence="1">
    <location>
        <begin position="1"/>
        <end position="141"/>
    </location>
</feature>
<dbReference type="EMBL" id="MGDZ01000026">
    <property type="protein sequence ID" value="OGL73615.1"/>
    <property type="molecule type" value="Genomic_DNA"/>
</dbReference>
<dbReference type="Gene3D" id="3.30.420.10">
    <property type="entry name" value="Ribonuclease H-like superfamily/Ribonuclease H"/>
    <property type="match status" value="1"/>
</dbReference>
<dbReference type="Proteomes" id="UP000176303">
    <property type="component" value="Unassembled WGS sequence"/>
</dbReference>
<dbReference type="PANTHER" id="PTHR46387">
    <property type="entry name" value="POLYNUCLEOTIDYL TRANSFERASE, RIBONUCLEASE H-LIKE SUPERFAMILY PROTEIN"/>
    <property type="match status" value="1"/>
</dbReference>
<sequence>MPKKIIIFTDGGARGNPGPAGLGVYIEDAETGKVLKRHSRFLGQTTNNQAEWRAVVDALEHAKELGAEEVELRSDSELVIKQLNREYKVKNKDLQPHFVRAWNLSLDFKKVTYRHVPRERNKEADRLVNEAIDRHLDAGRG</sequence>
<dbReference type="PROSITE" id="PS50879">
    <property type="entry name" value="RNASE_H_1"/>
    <property type="match status" value="1"/>
</dbReference>
<dbReference type="SUPFAM" id="SSF53098">
    <property type="entry name" value="Ribonuclease H-like"/>
    <property type="match status" value="1"/>
</dbReference>
<evidence type="ECO:0000259" key="1">
    <source>
        <dbReference type="PROSITE" id="PS50879"/>
    </source>
</evidence>